<organism evidence="4">
    <name type="scientific">Schistocephalus solidus</name>
    <name type="common">Tapeworm</name>
    <dbReference type="NCBI Taxonomy" id="70667"/>
    <lineage>
        <taxon>Eukaryota</taxon>
        <taxon>Metazoa</taxon>
        <taxon>Spiralia</taxon>
        <taxon>Lophotrochozoa</taxon>
        <taxon>Platyhelminthes</taxon>
        <taxon>Cestoda</taxon>
        <taxon>Eucestoda</taxon>
        <taxon>Diphyllobothriidea</taxon>
        <taxon>Diphyllobothriidae</taxon>
        <taxon>Schistocephalus</taxon>
    </lineage>
</organism>
<sequence length="344" mass="38508">MCTPLIIPKAPPPTKLNSQPPEVESKQPPLSTGFPAFSILNKRRRVTCRECGTPIGYLKLDLCHIDAYRSEAGRAARKTMDDRRFGAIYIADPVNVHLNRPEAADKKLSAQQLPFGADVLENLMGQNREAEQAICDECDTCLGARITEFEAVPSPPPPPTAASPILTPTTPTVWEGVEETESVISCKPPGPRQECGRYFAFSYDAVEVEPIFGLMGMRELSIRYHGGEKYWTEVRSIEEQAETSNDSSTWILPMTRRPHQVEVAKKTTHNSWPLVHMDLVRASDLPEGIIGHRPFLDIVKDITEACYAKQRLQTHLTDKLSEEEPKQDPNCKCPEKPKKLMNCC</sequence>
<dbReference type="EMBL" id="UYSU01039637">
    <property type="protein sequence ID" value="VDM01530.1"/>
    <property type="molecule type" value="Genomic_DNA"/>
</dbReference>
<dbReference type="Proteomes" id="UP000275846">
    <property type="component" value="Unassembled WGS sequence"/>
</dbReference>
<proteinExistence type="predicted"/>
<keyword evidence="3" id="KW-1185">Reference proteome</keyword>
<reference evidence="2 3" key="2">
    <citation type="submission" date="2018-11" db="EMBL/GenBank/DDBJ databases">
        <authorList>
            <consortium name="Pathogen Informatics"/>
        </authorList>
    </citation>
    <scope>NUCLEOTIDE SEQUENCE [LARGE SCALE GENOMIC DNA]</scope>
    <source>
        <strain evidence="2 3">NST_G2</strain>
    </source>
</reference>
<evidence type="ECO:0000256" key="1">
    <source>
        <dbReference type="SAM" id="MobiDB-lite"/>
    </source>
</evidence>
<evidence type="ECO:0000313" key="3">
    <source>
        <dbReference type="Proteomes" id="UP000275846"/>
    </source>
</evidence>
<feature type="region of interest" description="Disordered" evidence="1">
    <location>
        <begin position="1"/>
        <end position="30"/>
    </location>
</feature>
<dbReference type="WBParaSite" id="SSLN_0001571101-mRNA-1">
    <property type="protein sequence ID" value="SSLN_0001571101-mRNA-1"/>
    <property type="gene ID" value="SSLN_0001571101"/>
</dbReference>
<protein>
    <submittedName>
        <fullName evidence="4">HNH_5 domain-containing protein</fullName>
    </submittedName>
</protein>
<dbReference type="OrthoDB" id="6265424at2759"/>
<evidence type="ECO:0000313" key="2">
    <source>
        <dbReference type="EMBL" id="VDM01530.1"/>
    </source>
</evidence>
<reference evidence="4" key="1">
    <citation type="submission" date="2016-06" db="UniProtKB">
        <authorList>
            <consortium name="WormBaseParasite"/>
        </authorList>
    </citation>
    <scope>IDENTIFICATION</scope>
</reference>
<gene>
    <name evidence="2" type="ORF">SSLN_LOCUS15144</name>
</gene>
<dbReference type="AlphaFoldDB" id="A0A183TF96"/>
<name>A0A183TF96_SCHSO</name>
<accession>A0A183TF96</accession>
<evidence type="ECO:0000313" key="4">
    <source>
        <dbReference type="WBParaSite" id="SSLN_0001571101-mRNA-1"/>
    </source>
</evidence>